<comment type="subcellular location">
    <subcellularLocation>
        <location evidence="1">Membrane</location>
        <topology evidence="1">Multi-pass membrane protein</topology>
    </subcellularLocation>
</comment>
<reference evidence="8" key="1">
    <citation type="submission" date="2021-04" db="EMBL/GenBank/DDBJ databases">
        <title>First draft genome resource for Brassicaceae pathogens Fusarium oxysporum f. sp. raphani and Fusarium oxysporum f. sp. rapae.</title>
        <authorList>
            <person name="Asai S."/>
        </authorList>
    </citation>
    <scope>NUCLEOTIDE SEQUENCE</scope>
    <source>
        <strain evidence="8">Tf1208</strain>
    </source>
</reference>
<evidence type="ECO:0000256" key="3">
    <source>
        <dbReference type="ARBA" id="ARBA00022989"/>
    </source>
</evidence>
<protein>
    <recommendedName>
        <fullName evidence="7">Rhodopsin domain-containing protein</fullName>
    </recommendedName>
</protein>
<feature type="transmembrane region" description="Helical" evidence="6">
    <location>
        <begin position="92"/>
        <end position="117"/>
    </location>
</feature>
<dbReference type="AlphaFoldDB" id="A0A8J5NHL9"/>
<feature type="transmembrane region" description="Helical" evidence="6">
    <location>
        <begin position="59"/>
        <end position="80"/>
    </location>
</feature>
<keyword evidence="2 6" id="KW-0812">Transmembrane</keyword>
<feature type="transmembrane region" description="Helical" evidence="6">
    <location>
        <begin position="219"/>
        <end position="243"/>
    </location>
</feature>
<evidence type="ECO:0000256" key="4">
    <source>
        <dbReference type="ARBA" id="ARBA00023136"/>
    </source>
</evidence>
<dbReference type="PANTHER" id="PTHR33048:SF143">
    <property type="entry name" value="EXTRACELLULAR MEMBRANE PROTEIN CFEM DOMAIN-CONTAINING PROTEIN-RELATED"/>
    <property type="match status" value="1"/>
</dbReference>
<evidence type="ECO:0000256" key="1">
    <source>
        <dbReference type="ARBA" id="ARBA00004141"/>
    </source>
</evidence>
<accession>A0A8J5NHL9</accession>
<evidence type="ECO:0000256" key="5">
    <source>
        <dbReference type="ARBA" id="ARBA00038359"/>
    </source>
</evidence>
<dbReference type="EMBL" id="JAELUQ010000012">
    <property type="protein sequence ID" value="KAG7405211.1"/>
    <property type="molecule type" value="Genomic_DNA"/>
</dbReference>
<dbReference type="GO" id="GO:0016020">
    <property type="term" value="C:membrane"/>
    <property type="evidence" value="ECO:0007669"/>
    <property type="project" value="UniProtKB-SubCell"/>
</dbReference>
<evidence type="ECO:0000256" key="2">
    <source>
        <dbReference type="ARBA" id="ARBA00022692"/>
    </source>
</evidence>
<evidence type="ECO:0000313" key="9">
    <source>
        <dbReference type="Proteomes" id="UP000694050"/>
    </source>
</evidence>
<gene>
    <name evidence="8" type="ORF">Forpe1208_v014723</name>
</gene>
<organism evidence="8 9">
    <name type="scientific">Fusarium oxysporum f. sp. rapae</name>
    <dbReference type="NCBI Taxonomy" id="485398"/>
    <lineage>
        <taxon>Eukaryota</taxon>
        <taxon>Fungi</taxon>
        <taxon>Dikarya</taxon>
        <taxon>Ascomycota</taxon>
        <taxon>Pezizomycotina</taxon>
        <taxon>Sordariomycetes</taxon>
        <taxon>Hypocreomycetidae</taxon>
        <taxon>Hypocreales</taxon>
        <taxon>Nectriaceae</taxon>
        <taxon>Fusarium</taxon>
        <taxon>Fusarium oxysporum species complex</taxon>
    </lineage>
</organism>
<dbReference type="PANTHER" id="PTHR33048">
    <property type="entry name" value="PTH11-LIKE INTEGRAL MEMBRANE PROTEIN (AFU_ORTHOLOGUE AFUA_5G11245)"/>
    <property type="match status" value="1"/>
</dbReference>
<feature type="domain" description="Rhodopsin" evidence="7">
    <location>
        <begin position="76"/>
        <end position="264"/>
    </location>
</feature>
<comment type="similarity">
    <text evidence="5">Belongs to the SAT4 family.</text>
</comment>
<keyword evidence="4 6" id="KW-0472">Membrane</keyword>
<feature type="transmembrane region" description="Helical" evidence="6">
    <location>
        <begin position="137"/>
        <end position="158"/>
    </location>
</feature>
<keyword evidence="3 6" id="KW-1133">Transmembrane helix</keyword>
<sequence length="278" mass="30772">MDSSGETKANIRSMCDNPAFQTDVLNCVTGVCTAQEIQGFIVMGKELCQMPMQDNRQEYRATIIVFATLSFFFVVLRVASKIITKNTWGADDTWAVVTFFILIPFTVFTLLAIHHGVGLATPLFTKNDLSHALKEIFTLHLLYVCGLAAAKTSILFFYLRVFQDTTLRTLVWITHAFNALSTVTLVTLGLTLGRSVTYLLGSTADSVSNMNKYSNTLKIVLAHCVVNLALDIWMLILPMTQLYNIGLKLNKKINVMAMFGLGLFSQSGPYDTSVTAPL</sequence>
<evidence type="ECO:0000259" key="7">
    <source>
        <dbReference type="Pfam" id="PF20684"/>
    </source>
</evidence>
<evidence type="ECO:0000256" key="6">
    <source>
        <dbReference type="SAM" id="Phobius"/>
    </source>
</evidence>
<comment type="caution">
    <text evidence="8">The sequence shown here is derived from an EMBL/GenBank/DDBJ whole genome shotgun (WGS) entry which is preliminary data.</text>
</comment>
<evidence type="ECO:0000313" key="8">
    <source>
        <dbReference type="EMBL" id="KAG7405211.1"/>
    </source>
</evidence>
<name>A0A8J5NHL9_FUSOX</name>
<feature type="transmembrane region" description="Helical" evidence="6">
    <location>
        <begin position="170"/>
        <end position="192"/>
    </location>
</feature>
<dbReference type="Proteomes" id="UP000694050">
    <property type="component" value="Unassembled WGS sequence"/>
</dbReference>
<proteinExistence type="inferred from homology"/>
<dbReference type="InterPro" id="IPR052337">
    <property type="entry name" value="SAT4-like"/>
</dbReference>
<dbReference type="InterPro" id="IPR049326">
    <property type="entry name" value="Rhodopsin_dom_fungi"/>
</dbReference>
<dbReference type="Pfam" id="PF20684">
    <property type="entry name" value="Fung_rhodopsin"/>
    <property type="match status" value="1"/>
</dbReference>